<keyword evidence="4" id="KW-1185">Reference proteome</keyword>
<proteinExistence type="predicted"/>
<evidence type="ECO:0000313" key="4">
    <source>
        <dbReference type="Proteomes" id="UP000007350"/>
    </source>
</evidence>
<reference evidence="3 4" key="1">
    <citation type="journal article" date="2012" name="BMC Genomics">
        <title>Comparative genomic analysis of human infective Trypanosoma cruzi lineages with the bat-restricted subspecies T. cruzi marinkellei.</title>
        <authorList>
            <person name="Franzen O."/>
            <person name="Talavera-Lopez C."/>
            <person name="Ochaya S."/>
            <person name="Butler C.E."/>
            <person name="Messenger L.A."/>
            <person name="Lewis M.D."/>
            <person name="Llewellyn M.S."/>
            <person name="Marinkelle C.J."/>
            <person name="Tyler K.M."/>
            <person name="Miles M.A."/>
            <person name="Andersson B."/>
        </authorList>
    </citation>
    <scope>NUCLEOTIDE SEQUENCE [LARGE SCALE GENOMIC DNA]</scope>
    <source>
        <strain evidence="3 4">B7</strain>
    </source>
</reference>
<evidence type="ECO:0000256" key="1">
    <source>
        <dbReference type="SAM" id="MobiDB-lite"/>
    </source>
</evidence>
<feature type="chain" id="PRO_5003861373" evidence="2">
    <location>
        <begin position="32"/>
        <end position="333"/>
    </location>
</feature>
<gene>
    <name evidence="3" type="ORF">MOQ_006758</name>
</gene>
<feature type="region of interest" description="Disordered" evidence="1">
    <location>
        <begin position="126"/>
        <end position="288"/>
    </location>
</feature>
<dbReference type="AlphaFoldDB" id="K2MQS8"/>
<keyword evidence="2" id="KW-0732">Signal</keyword>
<feature type="compositionally biased region" description="Basic and acidic residues" evidence="1">
    <location>
        <begin position="146"/>
        <end position="157"/>
    </location>
</feature>
<accession>K2MQS8</accession>
<feature type="signal peptide" evidence="2">
    <location>
        <begin position="1"/>
        <end position="31"/>
    </location>
</feature>
<evidence type="ECO:0000256" key="2">
    <source>
        <dbReference type="SAM" id="SignalP"/>
    </source>
</evidence>
<dbReference type="EMBL" id="AHKC01013172">
    <property type="protein sequence ID" value="EKF29460.1"/>
    <property type="molecule type" value="Genomic_DNA"/>
</dbReference>
<dbReference type="OrthoDB" id="255190at2759"/>
<name>K2MQS8_TRYCR</name>
<sequence length="333" mass="35633">MQVTGVMMAMMMTGRVLLVCALCVLWCGVAAVLVAEGDATNDQISRHEFFISNWYELLKNECDEKYKNETVVNLKTLAVNCCLNGSMRELCSYVYGNNSMENKDPEIDGICKEYGGKRDDDVQCPKDHIESLPDTKTSVELSDSEALIKEKELRTPSEEVTTPPAGASPGDSPAKAKGPPPPPPVEGQPDSAADLPVPHSEEASMHMKPSKVSGDEDNVTTADTKQDETSNVQTESTKPTPPVDNENDDNETEKGTGQDIHSNTSEYGVTGKGEKREGNKDNNLKQTPVDATGIKNIMTNGDSDGSTAVSHTTSPLLLLLLVACAAATAVVAA</sequence>
<organism evidence="3 4">
    <name type="scientific">Trypanosoma cruzi marinkellei</name>
    <dbReference type="NCBI Taxonomy" id="85056"/>
    <lineage>
        <taxon>Eukaryota</taxon>
        <taxon>Discoba</taxon>
        <taxon>Euglenozoa</taxon>
        <taxon>Kinetoplastea</taxon>
        <taxon>Metakinetoplastina</taxon>
        <taxon>Trypanosomatida</taxon>
        <taxon>Trypanosomatidae</taxon>
        <taxon>Trypanosoma</taxon>
        <taxon>Schizotrypanum</taxon>
    </lineage>
</organism>
<comment type="caution">
    <text evidence="3">The sequence shown here is derived from an EMBL/GenBank/DDBJ whole genome shotgun (WGS) entry which is preliminary data.</text>
</comment>
<feature type="compositionally biased region" description="Low complexity" evidence="1">
    <location>
        <begin position="163"/>
        <end position="177"/>
    </location>
</feature>
<protein>
    <submittedName>
        <fullName evidence="3">Mucin-associated surface protein (MASP), putative</fullName>
    </submittedName>
</protein>
<evidence type="ECO:0000313" key="3">
    <source>
        <dbReference type="EMBL" id="EKF29460.1"/>
    </source>
</evidence>
<dbReference type="Proteomes" id="UP000007350">
    <property type="component" value="Unassembled WGS sequence"/>
</dbReference>
<feature type="compositionally biased region" description="Polar residues" evidence="1">
    <location>
        <begin position="219"/>
        <end position="238"/>
    </location>
</feature>
<feature type="compositionally biased region" description="Basic and acidic residues" evidence="1">
    <location>
        <begin position="272"/>
        <end position="283"/>
    </location>
</feature>